<reference evidence="1" key="1">
    <citation type="submission" date="2018-11" db="EMBL/GenBank/DDBJ databases">
        <title>The sequence and de novo assembly of Larimichthys crocea genome using PacBio and Hi-C technologies.</title>
        <authorList>
            <person name="Xu P."/>
            <person name="Chen B."/>
            <person name="Zhou Z."/>
            <person name="Ke Q."/>
            <person name="Wu Y."/>
            <person name="Bai H."/>
            <person name="Pu F."/>
        </authorList>
    </citation>
    <scope>NUCLEOTIDE SEQUENCE</scope>
    <source>
        <tissue evidence="1">Muscle</tissue>
    </source>
</reference>
<gene>
    <name evidence="1" type="ORF">E3U43_015520</name>
</gene>
<name>A0ACD3RPH6_LARCR</name>
<proteinExistence type="predicted"/>
<dbReference type="Proteomes" id="UP000793456">
    <property type="component" value="Chromosome III"/>
</dbReference>
<accession>A0ACD3RPH6</accession>
<evidence type="ECO:0000313" key="2">
    <source>
        <dbReference type="Proteomes" id="UP000793456"/>
    </source>
</evidence>
<keyword evidence="2" id="KW-1185">Reference proteome</keyword>
<dbReference type="EMBL" id="CM011676">
    <property type="protein sequence ID" value="TMS21547.1"/>
    <property type="molecule type" value="Genomic_DNA"/>
</dbReference>
<comment type="caution">
    <text evidence="1">The sequence shown here is derived from an EMBL/GenBank/DDBJ whole genome shotgun (WGS) entry which is preliminary data.</text>
</comment>
<organism evidence="1 2">
    <name type="scientific">Larimichthys crocea</name>
    <name type="common">Large yellow croaker</name>
    <name type="synonym">Pseudosciaena crocea</name>
    <dbReference type="NCBI Taxonomy" id="215358"/>
    <lineage>
        <taxon>Eukaryota</taxon>
        <taxon>Metazoa</taxon>
        <taxon>Chordata</taxon>
        <taxon>Craniata</taxon>
        <taxon>Vertebrata</taxon>
        <taxon>Euteleostomi</taxon>
        <taxon>Actinopterygii</taxon>
        <taxon>Neopterygii</taxon>
        <taxon>Teleostei</taxon>
        <taxon>Neoteleostei</taxon>
        <taxon>Acanthomorphata</taxon>
        <taxon>Eupercaria</taxon>
        <taxon>Sciaenidae</taxon>
        <taxon>Larimichthys</taxon>
    </lineage>
</organism>
<protein>
    <submittedName>
        <fullName evidence="1">Uncharacterized protein</fullName>
    </submittedName>
</protein>
<sequence>MSDRRGNALKTILQLMCQLLWVVGIVVGLSGLYLLMKYTQNRIFFSDAYITLPAICAFASAVVLVVSAFVGSWLSLRDSMCLQGWFVLLLVLVFCLESTASALAYFHTKNLDSEIAPLSGMFQKYTGSSQDANSRAVDAAQEELQCCGVHDYKDWLETSWFNRTGGHSVPHSCCNSTFSSCNGTVEQPWELYAQGCQVKLEMSIRSVLTYIIWGFPLVFLVEVALFVAVAQLMRDHPLSGISNNGQKLKTLKDGEALSRCNDATQYVITQCVKVHQIIKGNDVRLTLT</sequence>
<evidence type="ECO:0000313" key="1">
    <source>
        <dbReference type="EMBL" id="TMS21547.1"/>
    </source>
</evidence>